<dbReference type="Pfam" id="PF00071">
    <property type="entry name" value="Ras"/>
    <property type="match status" value="1"/>
</dbReference>
<name>A0A8J1TTP6_OWEFU</name>
<dbReference type="PROSITE" id="PS51419">
    <property type="entry name" value="RAB"/>
    <property type="match status" value="1"/>
</dbReference>
<dbReference type="OrthoDB" id="5239715at2759"/>
<dbReference type="PROSITE" id="PS51421">
    <property type="entry name" value="RAS"/>
    <property type="match status" value="1"/>
</dbReference>
<evidence type="ECO:0000256" key="3">
    <source>
        <dbReference type="SAM" id="MobiDB-lite"/>
    </source>
</evidence>
<gene>
    <name evidence="4" type="ORF">OFUS_LOCUS6466</name>
</gene>
<dbReference type="PRINTS" id="PR00449">
    <property type="entry name" value="RASTRNSFRMNG"/>
</dbReference>
<dbReference type="GO" id="GO:0003924">
    <property type="term" value="F:GTPase activity"/>
    <property type="evidence" value="ECO:0007669"/>
    <property type="project" value="InterPro"/>
</dbReference>
<dbReference type="PANTHER" id="PTHR45775">
    <property type="entry name" value="RAD, GEM/KIR FAMILY MEMBER 2, ISOFORM C"/>
    <property type="match status" value="1"/>
</dbReference>
<feature type="region of interest" description="Disordered" evidence="3">
    <location>
        <begin position="49"/>
        <end position="68"/>
    </location>
</feature>
<organism evidence="4 5">
    <name type="scientific">Owenia fusiformis</name>
    <name type="common">Polychaete worm</name>
    <dbReference type="NCBI Taxonomy" id="6347"/>
    <lineage>
        <taxon>Eukaryota</taxon>
        <taxon>Metazoa</taxon>
        <taxon>Spiralia</taxon>
        <taxon>Lophotrochozoa</taxon>
        <taxon>Annelida</taxon>
        <taxon>Polychaeta</taxon>
        <taxon>Sedentaria</taxon>
        <taxon>Canalipalpata</taxon>
        <taxon>Sabellida</taxon>
        <taxon>Oweniida</taxon>
        <taxon>Oweniidae</taxon>
        <taxon>Owenia</taxon>
    </lineage>
</organism>
<dbReference type="GO" id="GO:0005246">
    <property type="term" value="F:calcium channel regulator activity"/>
    <property type="evidence" value="ECO:0007669"/>
    <property type="project" value="TreeGrafter"/>
</dbReference>
<evidence type="ECO:0000256" key="1">
    <source>
        <dbReference type="ARBA" id="ARBA00008846"/>
    </source>
</evidence>
<dbReference type="Gene3D" id="3.40.50.300">
    <property type="entry name" value="P-loop containing nucleotide triphosphate hydrolases"/>
    <property type="match status" value="1"/>
</dbReference>
<reference evidence="4" key="1">
    <citation type="submission" date="2022-03" db="EMBL/GenBank/DDBJ databases">
        <authorList>
            <person name="Martin C."/>
        </authorList>
    </citation>
    <scope>NUCLEOTIDE SEQUENCE</scope>
</reference>
<dbReference type="InterPro" id="IPR005225">
    <property type="entry name" value="Small_GTP-bd"/>
</dbReference>
<dbReference type="InterPro" id="IPR051641">
    <property type="entry name" value="RGK_GTP-binding_reg"/>
</dbReference>
<evidence type="ECO:0000256" key="2">
    <source>
        <dbReference type="ARBA" id="ARBA00022553"/>
    </source>
</evidence>
<feature type="region of interest" description="Disordered" evidence="3">
    <location>
        <begin position="141"/>
        <end position="185"/>
    </location>
</feature>
<dbReference type="SUPFAM" id="SSF52540">
    <property type="entry name" value="P-loop containing nucleoside triphosphate hydrolases"/>
    <property type="match status" value="1"/>
</dbReference>
<proteinExistence type="inferred from homology"/>
<accession>A0A8J1TTP6</accession>
<dbReference type="NCBIfam" id="TIGR00231">
    <property type="entry name" value="small_GTP"/>
    <property type="match status" value="1"/>
</dbReference>
<keyword evidence="5" id="KW-1185">Reference proteome</keyword>
<dbReference type="SMART" id="SM00174">
    <property type="entry name" value="RHO"/>
    <property type="match status" value="1"/>
</dbReference>
<comment type="caution">
    <text evidence="4">The sequence shown here is derived from an EMBL/GenBank/DDBJ whole genome shotgun (WGS) entry which is preliminary data.</text>
</comment>
<dbReference type="InterPro" id="IPR001806">
    <property type="entry name" value="Small_GTPase"/>
</dbReference>
<sequence>MLPAYTMLDSVKQLGAQFGLSIDEAESASPDHLLGSQLGDVTEYKRIKISSRRSSSSSEDDGDDEDVKCGAESNIKQLEHSNTVRVARQKLQGIYPHINKLACNKVQTPGAVAASKHNMAMDGGDYGGTFTFEDYLTQAKGSSHDLQDTSQYDDSGGSQRRFRERKEGLGRNTNTSKSCYARRPKKQHDVEIYLDTDSNSEHRARSGSVGEVELRLSRNHLFPDYNQEEDGCLGLRRVRSFKTTSKGEIVNRGDSFKRKQGRYGGEGRYGGAASNNADTQPRPQFTAGGQDSSTTPGDTTEAYKVLMLGRAGVGKTALVQQFATSEYMGADTPGLDEYFEKSVAVQLDEKESTLNFFVLPSNEEFSKYSGVDAYVIVYSVADKSSFKQTKEHTKFIRKHISREMPIIIVGNKSDIVRQRQITPEDGKNAATQLDCKFIETSATLNHQVDDLLVGILSQIRLFKKGGDSHHKHAKAMNPKGALTKFLQKHNVVTKSCDNLLVK</sequence>
<dbReference type="Proteomes" id="UP000749559">
    <property type="component" value="Unassembled WGS sequence"/>
</dbReference>
<dbReference type="SMART" id="SM00173">
    <property type="entry name" value="RAS"/>
    <property type="match status" value="1"/>
</dbReference>
<dbReference type="GO" id="GO:0005525">
    <property type="term" value="F:GTP binding"/>
    <property type="evidence" value="ECO:0007669"/>
    <property type="project" value="InterPro"/>
</dbReference>
<protein>
    <submittedName>
        <fullName evidence="4">Uncharacterized protein</fullName>
    </submittedName>
</protein>
<evidence type="ECO:0000313" key="5">
    <source>
        <dbReference type="Proteomes" id="UP000749559"/>
    </source>
</evidence>
<dbReference type="AlphaFoldDB" id="A0A8J1TTP6"/>
<dbReference type="InterPro" id="IPR027417">
    <property type="entry name" value="P-loop_NTPase"/>
</dbReference>
<dbReference type="SMART" id="SM00175">
    <property type="entry name" value="RAB"/>
    <property type="match status" value="1"/>
</dbReference>
<dbReference type="PANTHER" id="PTHR45775:SF6">
    <property type="entry name" value="RAD, GEM_KIR FAMILY MEMBER 2, ISOFORM C"/>
    <property type="match status" value="1"/>
</dbReference>
<dbReference type="GO" id="GO:0005886">
    <property type="term" value="C:plasma membrane"/>
    <property type="evidence" value="ECO:0007669"/>
    <property type="project" value="TreeGrafter"/>
</dbReference>
<comment type="similarity">
    <text evidence="1">Belongs to the small GTPase superfamily. RGK family.</text>
</comment>
<keyword evidence="2" id="KW-0597">Phosphoprotein</keyword>
<dbReference type="EMBL" id="CAIIXF020000003">
    <property type="protein sequence ID" value="CAH1779685.1"/>
    <property type="molecule type" value="Genomic_DNA"/>
</dbReference>
<feature type="compositionally biased region" description="Polar residues" evidence="3">
    <location>
        <begin position="273"/>
        <end position="298"/>
    </location>
</feature>
<feature type="region of interest" description="Disordered" evidence="3">
    <location>
        <begin position="253"/>
        <end position="298"/>
    </location>
</feature>
<feature type="compositionally biased region" description="Polar residues" evidence="3">
    <location>
        <begin position="148"/>
        <end position="158"/>
    </location>
</feature>
<evidence type="ECO:0000313" key="4">
    <source>
        <dbReference type="EMBL" id="CAH1779685.1"/>
    </source>
</evidence>